<dbReference type="EMBL" id="JANPWB010000005">
    <property type="protein sequence ID" value="KAJ1189273.1"/>
    <property type="molecule type" value="Genomic_DNA"/>
</dbReference>
<name>A0AAV7UJV7_PLEWA</name>
<dbReference type="Proteomes" id="UP001066276">
    <property type="component" value="Chromosome 3_1"/>
</dbReference>
<evidence type="ECO:0000313" key="3">
    <source>
        <dbReference type="EMBL" id="KAJ1189273.1"/>
    </source>
</evidence>
<organism evidence="3 4">
    <name type="scientific">Pleurodeles waltl</name>
    <name type="common">Iberian ribbed newt</name>
    <dbReference type="NCBI Taxonomy" id="8319"/>
    <lineage>
        <taxon>Eukaryota</taxon>
        <taxon>Metazoa</taxon>
        <taxon>Chordata</taxon>
        <taxon>Craniata</taxon>
        <taxon>Vertebrata</taxon>
        <taxon>Euteleostomi</taxon>
        <taxon>Amphibia</taxon>
        <taxon>Batrachia</taxon>
        <taxon>Caudata</taxon>
        <taxon>Salamandroidea</taxon>
        <taxon>Salamandridae</taxon>
        <taxon>Pleurodelinae</taxon>
        <taxon>Pleurodeles</taxon>
    </lineage>
</organism>
<dbReference type="AlphaFoldDB" id="A0AAV7UJV7"/>
<accession>A0AAV7UJV7</accession>
<dbReference type="PANTHER" id="PTHR47231">
    <property type="entry name" value="UPF0722 PROTEIN C11ORF88"/>
    <property type="match status" value="1"/>
</dbReference>
<reference evidence="3" key="1">
    <citation type="journal article" date="2022" name="bioRxiv">
        <title>Sequencing and chromosome-scale assembly of the giantPleurodeles waltlgenome.</title>
        <authorList>
            <person name="Brown T."/>
            <person name="Elewa A."/>
            <person name="Iarovenko S."/>
            <person name="Subramanian E."/>
            <person name="Araus A.J."/>
            <person name="Petzold A."/>
            <person name="Susuki M."/>
            <person name="Suzuki K.-i.T."/>
            <person name="Hayashi T."/>
            <person name="Toyoda A."/>
            <person name="Oliveira C."/>
            <person name="Osipova E."/>
            <person name="Leigh N.D."/>
            <person name="Simon A."/>
            <person name="Yun M.H."/>
        </authorList>
    </citation>
    <scope>NUCLEOTIDE SEQUENCE</scope>
    <source>
        <strain evidence="3">20211129_DDA</strain>
        <tissue evidence="3">Liver</tissue>
    </source>
</reference>
<keyword evidence="4" id="KW-1185">Reference proteome</keyword>
<protein>
    <recommendedName>
        <fullName evidence="2">Cilia- and flagella-associated protein HOATZ</fullName>
    </recommendedName>
</protein>
<evidence type="ECO:0000256" key="1">
    <source>
        <dbReference type="ARBA" id="ARBA00023451"/>
    </source>
</evidence>
<gene>
    <name evidence="3" type="ORF">NDU88_006022</name>
</gene>
<evidence type="ECO:0000256" key="2">
    <source>
        <dbReference type="ARBA" id="ARBA00023657"/>
    </source>
</evidence>
<comment type="similarity">
    <text evidence="1">Belongs to the HOATZ family.</text>
</comment>
<dbReference type="InterPro" id="IPR040681">
    <property type="entry name" value="HOATZ-like"/>
</dbReference>
<comment type="caution">
    <text evidence="3">The sequence shown here is derived from an EMBL/GenBank/DDBJ whole genome shotgun (WGS) entry which is preliminary data.</text>
</comment>
<dbReference type="GO" id="GO:0060271">
    <property type="term" value="P:cilium assembly"/>
    <property type="evidence" value="ECO:0007669"/>
    <property type="project" value="InterPro"/>
</dbReference>
<dbReference type="Pfam" id="PF17664">
    <property type="entry name" value="HOATZ-like"/>
    <property type="match status" value="1"/>
</dbReference>
<sequence>MAEQTPRTCPQDVDIPEVMVFAGSSEMDVCYARIFWNSVTLQPPLESRLVSGDIRQRLRTAPPPAPQINVAPQLSPFDQKIEQILLETQKALKAEEKAYYLEKAQKREEILALLRTQREERLKKEQVFLNHRPKITAQKLRPSRTISEIEDLEAVKALAMLD</sequence>
<dbReference type="PANTHER" id="PTHR47231:SF1">
    <property type="entry name" value="CILIA- AND FLAGELLA-ASSOCIATED PROTEIN HOATZ"/>
    <property type="match status" value="1"/>
</dbReference>
<evidence type="ECO:0000313" key="4">
    <source>
        <dbReference type="Proteomes" id="UP001066276"/>
    </source>
</evidence>
<proteinExistence type="inferred from homology"/>